<protein>
    <recommendedName>
        <fullName evidence="3">DUF4112 domain-containing protein</fullName>
    </recommendedName>
</protein>
<evidence type="ECO:0000313" key="2">
    <source>
        <dbReference type="Proteomes" id="UP000199392"/>
    </source>
</evidence>
<dbReference type="PANTHER" id="PTHR35519:SF2">
    <property type="entry name" value="PH DOMAIN PROTEIN"/>
    <property type="match status" value="1"/>
</dbReference>
<keyword evidence="2" id="KW-1185">Reference proteome</keyword>
<evidence type="ECO:0008006" key="3">
    <source>
        <dbReference type="Google" id="ProtNLM"/>
    </source>
</evidence>
<name>A0A1I6PXH0_9RHOB</name>
<gene>
    <name evidence="1" type="ORF">SAMN04488050_101831</name>
</gene>
<evidence type="ECO:0000313" key="1">
    <source>
        <dbReference type="EMBL" id="SFS44927.1"/>
    </source>
</evidence>
<dbReference type="InterPro" id="IPR025187">
    <property type="entry name" value="DUF4112"/>
</dbReference>
<dbReference type="RefSeq" id="WP_092422440.1">
    <property type="nucleotide sequence ID" value="NZ_FNCL01000002.1"/>
</dbReference>
<dbReference type="AlphaFoldDB" id="A0A1I6PXH0"/>
<sequence length="136" mass="15055">MSAHDHTLHPDFQRLERIDRWARRMDRAYRIPLTPIRFGWDAVFGLVPGIGDTLALAPALWIVKEAHDMGAPKVLLGQMGANLATDWVVGLIPLVGDIFDIGYRANTRNAALLRRWLESRHAAPGSGPARTVDIAA</sequence>
<organism evidence="1 2">
    <name type="scientific">Alloyangia pacifica</name>
    <dbReference type="NCBI Taxonomy" id="311180"/>
    <lineage>
        <taxon>Bacteria</taxon>
        <taxon>Pseudomonadati</taxon>
        <taxon>Pseudomonadota</taxon>
        <taxon>Alphaproteobacteria</taxon>
        <taxon>Rhodobacterales</taxon>
        <taxon>Roseobacteraceae</taxon>
        <taxon>Alloyangia</taxon>
    </lineage>
</organism>
<dbReference type="PANTHER" id="PTHR35519">
    <property type="entry name" value="MEMBRANE PROTEINS"/>
    <property type="match status" value="1"/>
</dbReference>
<reference evidence="2" key="1">
    <citation type="submission" date="2016-10" db="EMBL/GenBank/DDBJ databases">
        <authorList>
            <person name="Varghese N."/>
            <person name="Submissions S."/>
        </authorList>
    </citation>
    <scope>NUCLEOTIDE SEQUENCE [LARGE SCALE GENOMIC DNA]</scope>
    <source>
        <strain evidence="2">DSM 26894</strain>
    </source>
</reference>
<proteinExistence type="predicted"/>
<accession>A0A1I6PXH0</accession>
<dbReference type="OrthoDB" id="513552at2"/>
<dbReference type="Pfam" id="PF13430">
    <property type="entry name" value="DUF4112"/>
    <property type="match status" value="1"/>
</dbReference>
<dbReference type="EMBL" id="FOZW01000001">
    <property type="protein sequence ID" value="SFS44927.1"/>
    <property type="molecule type" value="Genomic_DNA"/>
</dbReference>
<dbReference type="Proteomes" id="UP000199392">
    <property type="component" value="Unassembled WGS sequence"/>
</dbReference>
<dbReference type="STRING" id="311180.SAMN04488050_101831"/>